<dbReference type="Pfam" id="PF00787">
    <property type="entry name" value="PX"/>
    <property type="match status" value="1"/>
</dbReference>
<dbReference type="InterPro" id="IPR043544">
    <property type="entry name" value="SNX10/11"/>
</dbReference>
<keyword evidence="6" id="KW-0967">Endosome</keyword>
<evidence type="ECO:0000256" key="3">
    <source>
        <dbReference type="ARBA" id="ARBA00010883"/>
    </source>
</evidence>
<proteinExistence type="inferred from homology"/>
<keyword evidence="9" id="KW-0472">Membrane</keyword>
<evidence type="ECO:0000259" key="12">
    <source>
        <dbReference type="PROSITE" id="PS50195"/>
    </source>
</evidence>
<keyword evidence="14" id="KW-1185">Reference proteome</keyword>
<dbReference type="InterPro" id="IPR036871">
    <property type="entry name" value="PX_dom_sf"/>
</dbReference>
<feature type="domain" description="PX" evidence="12">
    <location>
        <begin position="67"/>
        <end position="185"/>
    </location>
</feature>
<dbReference type="AlphaFoldDB" id="A0AAE1AZI8"/>
<dbReference type="Proteomes" id="UP001283361">
    <property type="component" value="Unassembled WGS sequence"/>
</dbReference>
<comment type="subcellular location">
    <subcellularLocation>
        <location evidence="2">Cytoplasm</location>
    </subcellularLocation>
    <subcellularLocation>
        <location evidence="10">Endomembrane system</location>
        <topology evidence="10">Peripheral membrane protein</topology>
        <orientation evidence="10">Cytoplasmic side</orientation>
    </subcellularLocation>
    <subcellularLocation>
        <location evidence="1">Endosome</location>
    </subcellularLocation>
</comment>
<evidence type="ECO:0000256" key="7">
    <source>
        <dbReference type="ARBA" id="ARBA00022927"/>
    </source>
</evidence>
<sequence>MRDLGVMKEPCTKVFNQIESDRKKMKPKHACIINHDGEEQNISQEAEEAKYSESPQSDITQIEEIPLPKIIVRDPVTHVSWEQGKYTTFQICLRTDHPAFHLHVSTVRRRFSELLWLDNLLKSKNQGAALLPPPPPKRIFSDRFGSGFLKQRMKDMQKYLNKLLHFDQVLSDNAFHLFVQTDLSTSELTDYFNGKLSEKIIAEAWANMGHVHSNYLLSKAVPEEPQEIVMNEEDYNSFSDDSESATPSFLPIITSSSNTDNSSDTPQTDSASNSIGDEAMTNMGNLGLPARAEVEMGPALVVGEPAWQSESGTSGSSGAASDSP</sequence>
<reference evidence="13" key="1">
    <citation type="journal article" date="2023" name="G3 (Bethesda)">
        <title>A reference genome for the long-term kleptoplast-retaining sea slug Elysia crispata morphotype clarki.</title>
        <authorList>
            <person name="Eastman K.E."/>
            <person name="Pendleton A.L."/>
            <person name="Shaikh M.A."/>
            <person name="Suttiyut T."/>
            <person name="Ogas R."/>
            <person name="Tomko P."/>
            <person name="Gavelis G."/>
            <person name="Widhalm J.R."/>
            <person name="Wisecaver J.H."/>
        </authorList>
    </citation>
    <scope>NUCLEOTIDE SEQUENCE</scope>
    <source>
        <strain evidence="13">ECLA1</strain>
    </source>
</reference>
<evidence type="ECO:0000256" key="9">
    <source>
        <dbReference type="ARBA" id="ARBA00023136"/>
    </source>
</evidence>
<keyword evidence="5" id="KW-0963">Cytoplasm</keyword>
<name>A0AAE1AZI8_9GAST</name>
<comment type="similarity">
    <text evidence="3">Belongs to the sorting nexin family.</text>
</comment>
<feature type="region of interest" description="Disordered" evidence="11">
    <location>
        <begin position="236"/>
        <end position="324"/>
    </location>
</feature>
<feature type="compositionally biased region" description="Low complexity" evidence="11">
    <location>
        <begin position="251"/>
        <end position="270"/>
    </location>
</feature>
<dbReference type="PROSITE" id="PS50195">
    <property type="entry name" value="PX"/>
    <property type="match status" value="1"/>
</dbReference>
<dbReference type="Gene3D" id="3.30.1520.10">
    <property type="entry name" value="Phox-like domain"/>
    <property type="match status" value="1"/>
</dbReference>
<dbReference type="GO" id="GO:1901981">
    <property type="term" value="F:phosphatidylinositol phosphate binding"/>
    <property type="evidence" value="ECO:0007669"/>
    <property type="project" value="TreeGrafter"/>
</dbReference>
<organism evidence="13 14">
    <name type="scientific">Elysia crispata</name>
    <name type="common">lettuce slug</name>
    <dbReference type="NCBI Taxonomy" id="231223"/>
    <lineage>
        <taxon>Eukaryota</taxon>
        <taxon>Metazoa</taxon>
        <taxon>Spiralia</taxon>
        <taxon>Lophotrochozoa</taxon>
        <taxon>Mollusca</taxon>
        <taxon>Gastropoda</taxon>
        <taxon>Heterobranchia</taxon>
        <taxon>Euthyneura</taxon>
        <taxon>Panpulmonata</taxon>
        <taxon>Sacoglossa</taxon>
        <taxon>Placobranchoidea</taxon>
        <taxon>Plakobranchidae</taxon>
        <taxon>Elysia</taxon>
    </lineage>
</organism>
<dbReference type="PANTHER" id="PTHR46209">
    <property type="entry name" value="PX DOMAIN-CONTAINING PROTEIN"/>
    <property type="match status" value="1"/>
</dbReference>
<evidence type="ECO:0000256" key="2">
    <source>
        <dbReference type="ARBA" id="ARBA00004496"/>
    </source>
</evidence>
<evidence type="ECO:0000256" key="6">
    <source>
        <dbReference type="ARBA" id="ARBA00022753"/>
    </source>
</evidence>
<keyword evidence="8" id="KW-0446">Lipid-binding</keyword>
<evidence type="ECO:0000256" key="5">
    <source>
        <dbReference type="ARBA" id="ARBA00022490"/>
    </source>
</evidence>
<feature type="compositionally biased region" description="Low complexity" evidence="11">
    <location>
        <begin position="306"/>
        <end position="324"/>
    </location>
</feature>
<dbReference type="GO" id="GO:0006886">
    <property type="term" value="P:intracellular protein transport"/>
    <property type="evidence" value="ECO:0007669"/>
    <property type="project" value="InterPro"/>
</dbReference>
<keyword evidence="7" id="KW-0653">Protein transport</keyword>
<dbReference type="GO" id="GO:0016050">
    <property type="term" value="P:vesicle organization"/>
    <property type="evidence" value="ECO:0007669"/>
    <property type="project" value="TreeGrafter"/>
</dbReference>
<evidence type="ECO:0000256" key="10">
    <source>
        <dbReference type="ARBA" id="ARBA00029433"/>
    </source>
</evidence>
<evidence type="ECO:0000256" key="1">
    <source>
        <dbReference type="ARBA" id="ARBA00004177"/>
    </source>
</evidence>
<evidence type="ECO:0000256" key="11">
    <source>
        <dbReference type="SAM" id="MobiDB-lite"/>
    </source>
</evidence>
<evidence type="ECO:0000313" key="13">
    <source>
        <dbReference type="EMBL" id="KAK3796777.1"/>
    </source>
</evidence>
<dbReference type="GO" id="GO:0005768">
    <property type="term" value="C:endosome"/>
    <property type="evidence" value="ECO:0007669"/>
    <property type="project" value="UniProtKB-SubCell"/>
</dbReference>
<protein>
    <recommendedName>
        <fullName evidence="12">PX domain-containing protein</fullName>
    </recommendedName>
</protein>
<dbReference type="InterPro" id="IPR001683">
    <property type="entry name" value="PX_dom"/>
</dbReference>
<evidence type="ECO:0000313" key="14">
    <source>
        <dbReference type="Proteomes" id="UP001283361"/>
    </source>
</evidence>
<dbReference type="SMART" id="SM00312">
    <property type="entry name" value="PX"/>
    <property type="match status" value="1"/>
</dbReference>
<dbReference type="EMBL" id="JAWDGP010000847">
    <property type="protein sequence ID" value="KAK3796777.1"/>
    <property type="molecule type" value="Genomic_DNA"/>
</dbReference>
<accession>A0AAE1AZI8</accession>
<comment type="caution">
    <text evidence="13">The sequence shown here is derived from an EMBL/GenBank/DDBJ whole genome shotgun (WGS) entry which is preliminary data.</text>
</comment>
<dbReference type="SUPFAM" id="SSF64268">
    <property type="entry name" value="PX domain"/>
    <property type="match status" value="1"/>
</dbReference>
<dbReference type="PANTHER" id="PTHR46209:SF3">
    <property type="entry name" value="PX DOMAIN-CONTAINING PROTEIN"/>
    <property type="match status" value="1"/>
</dbReference>
<keyword evidence="4" id="KW-0813">Transport</keyword>
<evidence type="ECO:0000256" key="4">
    <source>
        <dbReference type="ARBA" id="ARBA00022448"/>
    </source>
</evidence>
<evidence type="ECO:0000256" key="8">
    <source>
        <dbReference type="ARBA" id="ARBA00023121"/>
    </source>
</evidence>
<gene>
    <name evidence="13" type="ORF">RRG08_045783</name>
</gene>